<sequence>MKSILYSDPLAPLLIRNELFSLLPAHISRLTVVCIGSNRINGDSLGPFVGTLLENAYPDHLTVIGTLRKPVDATNIHRVSERLQHERGAYVVAIDSIVGPQSFVHTIAIRPGALSPGTALGKSLPPVGDISVMGVMMEDTADVSALPYTNLHIVYQMAKVIAIGLSLTVRQRYGYESSTPLLA</sequence>
<name>A0A0D8BRB7_GEOKU</name>
<accession>A0A0D8BRB7</accession>
<proteinExistence type="predicted"/>
<dbReference type="RefSeq" id="WP_044731893.1">
    <property type="nucleotide sequence ID" value="NZ_JYBP01000003.1"/>
</dbReference>
<protein>
    <submittedName>
        <fullName evidence="1">Putative sporulation protein YyaC</fullName>
    </submittedName>
</protein>
<dbReference type="PATRIC" id="fig|1462.6.peg.2377"/>
<dbReference type="AlphaFoldDB" id="A0A0D8BRB7"/>
<dbReference type="InterPro" id="IPR023430">
    <property type="entry name" value="Pept_HybD-like_dom_sf"/>
</dbReference>
<dbReference type="InterPro" id="IPR009665">
    <property type="entry name" value="YyaC"/>
</dbReference>
<evidence type="ECO:0000313" key="2">
    <source>
        <dbReference type="Proteomes" id="UP000032522"/>
    </source>
</evidence>
<dbReference type="NCBIfam" id="TIGR02841">
    <property type="entry name" value="spore_YyaC"/>
    <property type="match status" value="1"/>
</dbReference>
<gene>
    <name evidence="1" type="primary">yyaC</name>
    <name evidence="1" type="ORF">LG52_2117</name>
</gene>
<organism evidence="1 2">
    <name type="scientific">Geobacillus kaustophilus</name>
    <dbReference type="NCBI Taxonomy" id="1462"/>
    <lineage>
        <taxon>Bacteria</taxon>
        <taxon>Bacillati</taxon>
        <taxon>Bacillota</taxon>
        <taxon>Bacilli</taxon>
        <taxon>Bacillales</taxon>
        <taxon>Anoxybacillaceae</taxon>
        <taxon>Geobacillus</taxon>
        <taxon>Geobacillus thermoleovorans group</taxon>
    </lineage>
</organism>
<comment type="caution">
    <text evidence="1">The sequence shown here is derived from an EMBL/GenBank/DDBJ whole genome shotgun (WGS) entry which is preliminary data.</text>
</comment>
<dbReference type="SUPFAM" id="SSF53163">
    <property type="entry name" value="HybD-like"/>
    <property type="match status" value="1"/>
</dbReference>
<dbReference type="Pfam" id="PF06866">
    <property type="entry name" value="DUF1256"/>
    <property type="match status" value="1"/>
</dbReference>
<evidence type="ECO:0000313" key="1">
    <source>
        <dbReference type="EMBL" id="KJE26534.1"/>
    </source>
</evidence>
<reference evidence="1 2" key="1">
    <citation type="submission" date="2015-01" db="EMBL/GenBank/DDBJ databases">
        <authorList>
            <person name="Filippidou S."/>
            <person name="Jeanneret N."/>
            <person name="Russel-Delif L."/>
            <person name="Junier T."/>
            <person name="Wunderlin T."/>
            <person name="Molina V."/>
            <person name="Johnson S.L."/>
            <person name="Davenport K.W."/>
            <person name="Chain P.S."/>
            <person name="Dorador C."/>
            <person name="Junier P."/>
        </authorList>
    </citation>
    <scope>NUCLEOTIDE SEQUENCE [LARGE SCALE GENOMIC DNA]</scope>
    <source>
        <strain evidence="1 2">Et7/4</strain>
    </source>
</reference>
<dbReference type="Proteomes" id="UP000032522">
    <property type="component" value="Unassembled WGS sequence"/>
</dbReference>
<dbReference type="EMBL" id="JYBP01000003">
    <property type="protein sequence ID" value="KJE26534.1"/>
    <property type="molecule type" value="Genomic_DNA"/>
</dbReference>
<dbReference type="OrthoDB" id="2972479at2"/>